<dbReference type="EMBL" id="GL732574">
    <property type="protein sequence ID" value="EFX75598.1"/>
    <property type="molecule type" value="Genomic_DNA"/>
</dbReference>
<reference evidence="1 2" key="1">
    <citation type="journal article" date="2011" name="Science">
        <title>The ecoresponsive genome of Daphnia pulex.</title>
        <authorList>
            <person name="Colbourne J.K."/>
            <person name="Pfrender M.E."/>
            <person name="Gilbert D."/>
            <person name="Thomas W.K."/>
            <person name="Tucker A."/>
            <person name="Oakley T.H."/>
            <person name="Tokishita S."/>
            <person name="Aerts A."/>
            <person name="Arnold G.J."/>
            <person name="Basu M.K."/>
            <person name="Bauer D.J."/>
            <person name="Caceres C.E."/>
            <person name="Carmel L."/>
            <person name="Casola C."/>
            <person name="Choi J.H."/>
            <person name="Detter J.C."/>
            <person name="Dong Q."/>
            <person name="Dusheyko S."/>
            <person name="Eads B.D."/>
            <person name="Frohlich T."/>
            <person name="Geiler-Samerotte K.A."/>
            <person name="Gerlach D."/>
            <person name="Hatcher P."/>
            <person name="Jogdeo S."/>
            <person name="Krijgsveld J."/>
            <person name="Kriventseva E.V."/>
            <person name="Kultz D."/>
            <person name="Laforsch C."/>
            <person name="Lindquist E."/>
            <person name="Lopez J."/>
            <person name="Manak J.R."/>
            <person name="Muller J."/>
            <person name="Pangilinan J."/>
            <person name="Patwardhan R.P."/>
            <person name="Pitluck S."/>
            <person name="Pritham E.J."/>
            <person name="Rechtsteiner A."/>
            <person name="Rho M."/>
            <person name="Rogozin I.B."/>
            <person name="Sakarya O."/>
            <person name="Salamov A."/>
            <person name="Schaack S."/>
            <person name="Shapiro H."/>
            <person name="Shiga Y."/>
            <person name="Skalitzky C."/>
            <person name="Smith Z."/>
            <person name="Souvorov A."/>
            <person name="Sung W."/>
            <person name="Tang Z."/>
            <person name="Tsuchiya D."/>
            <person name="Tu H."/>
            <person name="Vos H."/>
            <person name="Wang M."/>
            <person name="Wolf Y.I."/>
            <person name="Yamagata H."/>
            <person name="Yamada T."/>
            <person name="Ye Y."/>
            <person name="Shaw J.R."/>
            <person name="Andrews J."/>
            <person name="Crease T.J."/>
            <person name="Tang H."/>
            <person name="Lucas S.M."/>
            <person name="Robertson H.M."/>
            <person name="Bork P."/>
            <person name="Koonin E.V."/>
            <person name="Zdobnov E.M."/>
            <person name="Grigoriev I.V."/>
            <person name="Lynch M."/>
            <person name="Boore J.L."/>
        </authorList>
    </citation>
    <scope>NUCLEOTIDE SEQUENCE [LARGE SCALE GENOMIC DNA]</scope>
</reference>
<organism evidence="1 2">
    <name type="scientific">Daphnia pulex</name>
    <name type="common">Water flea</name>
    <dbReference type="NCBI Taxonomy" id="6669"/>
    <lineage>
        <taxon>Eukaryota</taxon>
        <taxon>Metazoa</taxon>
        <taxon>Ecdysozoa</taxon>
        <taxon>Arthropoda</taxon>
        <taxon>Crustacea</taxon>
        <taxon>Branchiopoda</taxon>
        <taxon>Diplostraca</taxon>
        <taxon>Cladocera</taxon>
        <taxon>Anomopoda</taxon>
        <taxon>Daphniidae</taxon>
        <taxon>Daphnia</taxon>
    </lineage>
</organism>
<accession>E9GY98</accession>
<dbReference type="KEGG" id="dpx:DAPPUDRAFT_107797"/>
<evidence type="ECO:0000313" key="1">
    <source>
        <dbReference type="EMBL" id="EFX75598.1"/>
    </source>
</evidence>
<protein>
    <submittedName>
        <fullName evidence="1">Uncharacterized protein</fullName>
    </submittedName>
</protein>
<dbReference type="Proteomes" id="UP000000305">
    <property type="component" value="Unassembled WGS sequence"/>
</dbReference>
<name>E9GY98_DAPPU</name>
<sequence>MKLRIPDEYEAQSFVQVWLDPEEPLIVKAYACPSTKISMKCLMILAVLVAAVAAAPQSCLVSDSMDFPTPLLPESRFRICSLWRSWYLLPSAAHRCRYSRRLYAAPGAIFVPYRSALEQVRARE</sequence>
<gene>
    <name evidence="1" type="ORF">DAPPUDRAFT_107797</name>
</gene>
<proteinExistence type="predicted"/>
<dbReference type="InParanoid" id="E9GY98"/>
<dbReference type="HOGENOM" id="CLU_2006187_0_0_1"/>
<dbReference type="AlphaFoldDB" id="E9GY98"/>
<evidence type="ECO:0000313" key="2">
    <source>
        <dbReference type="Proteomes" id="UP000000305"/>
    </source>
</evidence>
<keyword evidence="2" id="KW-1185">Reference proteome</keyword>